<sequence>NDHELIWSCLDVLRDDPCCRFTYGVTLDGANLRIWFFSRSHELVSSPFSSKTIRSRCPAYRRRLTLIVGNLYHNSNISFLSLCDPGTTRI</sequence>
<dbReference type="InterPro" id="IPR040976">
    <property type="entry name" value="Pkinase_fungal"/>
</dbReference>
<gene>
    <name evidence="2" type="ORF">B0H16DRAFT_1314665</name>
</gene>
<evidence type="ECO:0000259" key="1">
    <source>
        <dbReference type="Pfam" id="PF17667"/>
    </source>
</evidence>
<evidence type="ECO:0000313" key="3">
    <source>
        <dbReference type="Proteomes" id="UP001215598"/>
    </source>
</evidence>
<evidence type="ECO:0000313" key="2">
    <source>
        <dbReference type="EMBL" id="KAJ7756981.1"/>
    </source>
</evidence>
<accession>A0AAD7J8S1</accession>
<dbReference type="Proteomes" id="UP001215598">
    <property type="component" value="Unassembled WGS sequence"/>
</dbReference>
<proteinExistence type="predicted"/>
<comment type="caution">
    <text evidence="2">The sequence shown here is derived from an EMBL/GenBank/DDBJ whole genome shotgun (WGS) entry which is preliminary data.</text>
</comment>
<name>A0AAD7J8S1_9AGAR</name>
<feature type="domain" description="Fungal-type protein kinase" evidence="1">
    <location>
        <begin position="4"/>
        <end position="51"/>
    </location>
</feature>
<feature type="non-terminal residue" evidence="2">
    <location>
        <position position="1"/>
    </location>
</feature>
<protein>
    <recommendedName>
        <fullName evidence="1">Fungal-type protein kinase domain-containing protein</fullName>
    </recommendedName>
</protein>
<dbReference type="Pfam" id="PF17667">
    <property type="entry name" value="Pkinase_fungal"/>
    <property type="match status" value="1"/>
</dbReference>
<reference evidence="2" key="1">
    <citation type="submission" date="2023-03" db="EMBL/GenBank/DDBJ databases">
        <title>Massive genome expansion in bonnet fungi (Mycena s.s.) driven by repeated elements and novel gene families across ecological guilds.</title>
        <authorList>
            <consortium name="Lawrence Berkeley National Laboratory"/>
            <person name="Harder C.B."/>
            <person name="Miyauchi S."/>
            <person name="Viragh M."/>
            <person name="Kuo A."/>
            <person name="Thoen E."/>
            <person name="Andreopoulos B."/>
            <person name="Lu D."/>
            <person name="Skrede I."/>
            <person name="Drula E."/>
            <person name="Henrissat B."/>
            <person name="Morin E."/>
            <person name="Kohler A."/>
            <person name="Barry K."/>
            <person name="LaButti K."/>
            <person name="Morin E."/>
            <person name="Salamov A."/>
            <person name="Lipzen A."/>
            <person name="Mereny Z."/>
            <person name="Hegedus B."/>
            <person name="Baldrian P."/>
            <person name="Stursova M."/>
            <person name="Weitz H."/>
            <person name="Taylor A."/>
            <person name="Grigoriev I.V."/>
            <person name="Nagy L.G."/>
            <person name="Martin F."/>
            <person name="Kauserud H."/>
        </authorList>
    </citation>
    <scope>NUCLEOTIDE SEQUENCE</scope>
    <source>
        <strain evidence="2">CBHHK182m</strain>
    </source>
</reference>
<dbReference type="EMBL" id="JARKIB010000045">
    <property type="protein sequence ID" value="KAJ7756981.1"/>
    <property type="molecule type" value="Genomic_DNA"/>
</dbReference>
<dbReference type="AlphaFoldDB" id="A0AAD7J8S1"/>
<keyword evidence="3" id="KW-1185">Reference proteome</keyword>
<organism evidence="2 3">
    <name type="scientific">Mycena metata</name>
    <dbReference type="NCBI Taxonomy" id="1033252"/>
    <lineage>
        <taxon>Eukaryota</taxon>
        <taxon>Fungi</taxon>
        <taxon>Dikarya</taxon>
        <taxon>Basidiomycota</taxon>
        <taxon>Agaricomycotina</taxon>
        <taxon>Agaricomycetes</taxon>
        <taxon>Agaricomycetidae</taxon>
        <taxon>Agaricales</taxon>
        <taxon>Marasmiineae</taxon>
        <taxon>Mycenaceae</taxon>
        <taxon>Mycena</taxon>
    </lineage>
</organism>